<dbReference type="EMBL" id="MQWD01000001">
    <property type="protein sequence ID" value="PAP78601.1"/>
    <property type="molecule type" value="Genomic_DNA"/>
</dbReference>
<proteinExistence type="predicted"/>
<protein>
    <submittedName>
        <fullName evidence="2">ABC transporter permease</fullName>
    </submittedName>
</protein>
<feature type="transmembrane region" description="Helical" evidence="1">
    <location>
        <begin position="126"/>
        <end position="150"/>
    </location>
</feature>
<dbReference type="AlphaFoldDB" id="A0A271J4Z8"/>
<dbReference type="GO" id="GO:0043190">
    <property type="term" value="C:ATP-binding cassette (ABC) transporter complex"/>
    <property type="evidence" value="ECO:0007669"/>
    <property type="project" value="InterPro"/>
</dbReference>
<keyword evidence="3" id="KW-1185">Reference proteome</keyword>
<dbReference type="Proteomes" id="UP000216339">
    <property type="component" value="Unassembled WGS sequence"/>
</dbReference>
<accession>A0A271J4Z8</accession>
<dbReference type="InterPro" id="IPR030802">
    <property type="entry name" value="Permease_MalE"/>
</dbReference>
<sequence length="245" mass="26409">MFAFIGRFFSRFWRRPFEFKELLTQMDEVGTKSLTLTGVVGFSIGIVLAMQSRGTLARFGAESFLPSMLSLSVIKEIGPVLTSLVLAGRLGAGMGAELGSMKVTEQIDALEVAALKPFDYLVVTRVLACVIMFPIMTILTDMLALTGGYLEAWLSDGMDVRVFIATAFDTLRFVDVAVDTMKTSVFGFIVGIVSCYLGYNVRGGTREVGRAAMQAVVISSLLILLADVVVVRASIILFGDISGSA</sequence>
<feature type="transmembrane region" description="Helical" evidence="1">
    <location>
        <begin position="33"/>
        <end position="50"/>
    </location>
</feature>
<keyword evidence="1" id="KW-1133">Transmembrane helix</keyword>
<feature type="transmembrane region" description="Helical" evidence="1">
    <location>
        <begin position="211"/>
        <end position="238"/>
    </location>
</feature>
<keyword evidence="1" id="KW-0472">Membrane</keyword>
<reference evidence="2 3" key="1">
    <citation type="submission" date="2016-11" db="EMBL/GenBank/DDBJ databases">
        <title>Study of marine rhodopsin-containing bacteria.</title>
        <authorList>
            <person name="Yoshizawa S."/>
            <person name="Kumagai Y."/>
            <person name="Kogure K."/>
        </authorList>
    </citation>
    <scope>NUCLEOTIDE SEQUENCE [LARGE SCALE GENOMIC DNA]</scope>
    <source>
        <strain evidence="2 3">SAORIC-28</strain>
    </source>
</reference>
<organism evidence="2 3">
    <name type="scientific">Rubrivirga marina</name>
    <dbReference type="NCBI Taxonomy" id="1196024"/>
    <lineage>
        <taxon>Bacteria</taxon>
        <taxon>Pseudomonadati</taxon>
        <taxon>Rhodothermota</taxon>
        <taxon>Rhodothermia</taxon>
        <taxon>Rhodothermales</taxon>
        <taxon>Rubricoccaceae</taxon>
        <taxon>Rubrivirga</taxon>
    </lineage>
</organism>
<dbReference type="Pfam" id="PF02405">
    <property type="entry name" value="MlaE"/>
    <property type="match status" value="1"/>
</dbReference>
<comment type="caution">
    <text evidence="2">The sequence shown here is derived from an EMBL/GenBank/DDBJ whole genome shotgun (WGS) entry which is preliminary data.</text>
</comment>
<evidence type="ECO:0000313" key="3">
    <source>
        <dbReference type="Proteomes" id="UP000216339"/>
    </source>
</evidence>
<dbReference type="GO" id="GO:0005548">
    <property type="term" value="F:phospholipid transporter activity"/>
    <property type="evidence" value="ECO:0007669"/>
    <property type="project" value="TreeGrafter"/>
</dbReference>
<gene>
    <name evidence="2" type="ORF">BSZ37_01070</name>
</gene>
<name>A0A271J4Z8_9BACT</name>
<evidence type="ECO:0000256" key="1">
    <source>
        <dbReference type="SAM" id="Phobius"/>
    </source>
</evidence>
<evidence type="ECO:0000313" key="2">
    <source>
        <dbReference type="EMBL" id="PAP78601.1"/>
    </source>
</evidence>
<keyword evidence="1" id="KW-0812">Transmembrane</keyword>
<dbReference type="PANTHER" id="PTHR30188">
    <property type="entry name" value="ABC TRANSPORTER PERMEASE PROTEIN-RELATED"/>
    <property type="match status" value="1"/>
</dbReference>
<feature type="transmembrane region" description="Helical" evidence="1">
    <location>
        <begin position="181"/>
        <end position="199"/>
    </location>
</feature>